<dbReference type="OrthoDB" id="2286242at2759"/>
<reference evidence="1" key="1">
    <citation type="submission" date="2019-08" db="EMBL/GenBank/DDBJ databases">
        <title>The genome of the North American firefly Photinus pyralis.</title>
        <authorList>
            <consortium name="Photinus pyralis genome working group"/>
            <person name="Fallon T.R."/>
            <person name="Sander Lower S.E."/>
            <person name="Weng J.-K."/>
        </authorList>
    </citation>
    <scope>NUCLEOTIDE SEQUENCE</scope>
    <source>
        <strain evidence="1">TRF0915ILg1</strain>
        <tissue evidence="1">Whole body</tissue>
    </source>
</reference>
<dbReference type="Gene3D" id="3.60.10.10">
    <property type="entry name" value="Endonuclease/exonuclease/phosphatase"/>
    <property type="match status" value="1"/>
</dbReference>
<dbReference type="AlphaFoldDB" id="A0A8K0C9V3"/>
<sequence>MTDHVVSLRETPGRKKEKLIYESTLKYFENKYKIKDKCITIFNLFNLTDAESKATKTVIDKFTDHFAQGKHLTLVRHNFFARKQKSDEPFEDYFTAIINLALQCDLGALREELTKAKIISGLYSKYDDLETRLMAEEDKTLTLSYVAKYLKTAKSWRQAITRMQKDNCTDIFLLSFAQKGPSIRDYETLHCTRGGGVIIAVQGHISANYVFSSKNAAFEDVWVRVDYNKIHLIIGNVYVPPRSQPEEYQTFIDSIELLRRKYPSAKFLIFGDFNLPEIIWFKNDSLMSPGANCSIAAQVLLENI</sequence>
<comment type="caution">
    <text evidence="1">The sequence shown here is derived from an EMBL/GenBank/DDBJ whole genome shotgun (WGS) entry which is preliminary data.</text>
</comment>
<protein>
    <recommendedName>
        <fullName evidence="3">Endonuclease/exonuclease/phosphatase domain-containing protein</fullName>
    </recommendedName>
</protein>
<dbReference type="Proteomes" id="UP000801492">
    <property type="component" value="Unassembled WGS sequence"/>
</dbReference>
<keyword evidence="2" id="KW-1185">Reference proteome</keyword>
<accession>A0A8K0C9V3</accession>
<dbReference type="InterPro" id="IPR036691">
    <property type="entry name" value="Endo/exonu/phosph_ase_sf"/>
</dbReference>
<dbReference type="SUPFAM" id="SSF56219">
    <property type="entry name" value="DNase I-like"/>
    <property type="match status" value="1"/>
</dbReference>
<dbReference type="EMBL" id="VTPC01090743">
    <property type="protein sequence ID" value="KAF2881396.1"/>
    <property type="molecule type" value="Genomic_DNA"/>
</dbReference>
<evidence type="ECO:0000313" key="2">
    <source>
        <dbReference type="Proteomes" id="UP000801492"/>
    </source>
</evidence>
<organism evidence="1 2">
    <name type="scientific">Ignelater luminosus</name>
    <name type="common">Cucubano</name>
    <name type="synonym">Pyrophorus luminosus</name>
    <dbReference type="NCBI Taxonomy" id="2038154"/>
    <lineage>
        <taxon>Eukaryota</taxon>
        <taxon>Metazoa</taxon>
        <taxon>Ecdysozoa</taxon>
        <taxon>Arthropoda</taxon>
        <taxon>Hexapoda</taxon>
        <taxon>Insecta</taxon>
        <taxon>Pterygota</taxon>
        <taxon>Neoptera</taxon>
        <taxon>Endopterygota</taxon>
        <taxon>Coleoptera</taxon>
        <taxon>Polyphaga</taxon>
        <taxon>Elateriformia</taxon>
        <taxon>Elateroidea</taxon>
        <taxon>Elateridae</taxon>
        <taxon>Agrypninae</taxon>
        <taxon>Pyrophorini</taxon>
        <taxon>Ignelater</taxon>
    </lineage>
</organism>
<name>A0A8K0C9V3_IGNLU</name>
<gene>
    <name evidence="1" type="ORF">ILUMI_24770</name>
</gene>
<evidence type="ECO:0008006" key="3">
    <source>
        <dbReference type="Google" id="ProtNLM"/>
    </source>
</evidence>
<proteinExistence type="predicted"/>
<evidence type="ECO:0000313" key="1">
    <source>
        <dbReference type="EMBL" id="KAF2881396.1"/>
    </source>
</evidence>